<dbReference type="CDD" id="cd05015">
    <property type="entry name" value="SIS_PGI_1"/>
    <property type="match status" value="1"/>
</dbReference>
<keyword evidence="5 7" id="KW-0413">Isomerase</keyword>
<keyword evidence="3 7" id="KW-0312">Gluconeogenesis</keyword>
<comment type="catalytic activity">
    <reaction evidence="6 7 8">
        <text>alpha-D-glucose 6-phosphate = beta-D-fructose 6-phosphate</text>
        <dbReference type="Rhea" id="RHEA:11816"/>
        <dbReference type="ChEBI" id="CHEBI:57634"/>
        <dbReference type="ChEBI" id="CHEBI:58225"/>
        <dbReference type="EC" id="5.3.1.9"/>
    </reaction>
</comment>
<dbReference type="GO" id="GO:0005829">
    <property type="term" value="C:cytosol"/>
    <property type="evidence" value="ECO:0007669"/>
    <property type="project" value="TreeGrafter"/>
</dbReference>
<dbReference type="UniPathway" id="UPA00138"/>
<comment type="pathway">
    <text evidence="7">Carbohydrate biosynthesis; gluconeogenesis.</text>
</comment>
<dbReference type="EC" id="5.3.1.9" evidence="7"/>
<dbReference type="GO" id="GO:0004347">
    <property type="term" value="F:glucose-6-phosphate isomerase activity"/>
    <property type="evidence" value="ECO:0007669"/>
    <property type="project" value="UniProtKB-UniRule"/>
</dbReference>
<feature type="active site" evidence="7">
    <location>
        <position position="349"/>
    </location>
</feature>
<dbReference type="Proteomes" id="UP000430508">
    <property type="component" value="Chromosome"/>
</dbReference>
<keyword evidence="7" id="KW-0963">Cytoplasm</keyword>
<dbReference type="HAMAP" id="MF_00473">
    <property type="entry name" value="G6P_isomerase"/>
    <property type="match status" value="1"/>
</dbReference>
<evidence type="ECO:0000256" key="4">
    <source>
        <dbReference type="ARBA" id="ARBA00023152"/>
    </source>
</evidence>
<dbReference type="Pfam" id="PF00342">
    <property type="entry name" value="PGI"/>
    <property type="match status" value="1"/>
</dbReference>
<dbReference type="GO" id="GO:0048029">
    <property type="term" value="F:monosaccharide binding"/>
    <property type="evidence" value="ECO:0007669"/>
    <property type="project" value="TreeGrafter"/>
</dbReference>
<dbReference type="FunFam" id="3.40.50.10490:FF:000021">
    <property type="entry name" value="Glucose-6-phosphate isomerase"/>
    <property type="match status" value="1"/>
</dbReference>
<evidence type="ECO:0000256" key="1">
    <source>
        <dbReference type="ARBA" id="ARBA00004926"/>
    </source>
</evidence>
<evidence type="ECO:0000256" key="2">
    <source>
        <dbReference type="ARBA" id="ARBA00006604"/>
    </source>
</evidence>
<evidence type="ECO:0000256" key="8">
    <source>
        <dbReference type="RuleBase" id="RU000612"/>
    </source>
</evidence>
<dbReference type="NCBIfam" id="NF010696">
    <property type="entry name" value="PRK14096.1"/>
    <property type="match status" value="1"/>
</dbReference>
<dbReference type="PANTHER" id="PTHR11469:SF1">
    <property type="entry name" value="GLUCOSE-6-PHOSPHATE ISOMERASE"/>
    <property type="match status" value="1"/>
</dbReference>
<feature type="active site" description="Proton donor" evidence="7">
    <location>
        <position position="320"/>
    </location>
</feature>
<protein>
    <recommendedName>
        <fullName evidence="7">Glucose-6-phosphate isomerase</fullName>
        <shortName evidence="7">GPI</shortName>
        <ecNumber evidence="7">5.3.1.9</ecNumber>
    </recommendedName>
    <alternativeName>
        <fullName evidence="7">Phosphoglucose isomerase</fullName>
        <shortName evidence="7">PGI</shortName>
    </alternativeName>
    <alternativeName>
        <fullName evidence="7">Phosphohexose isomerase</fullName>
        <shortName evidence="7">PHI</shortName>
    </alternativeName>
</protein>
<evidence type="ECO:0000256" key="3">
    <source>
        <dbReference type="ARBA" id="ARBA00022432"/>
    </source>
</evidence>
<reference evidence="9 10" key="1">
    <citation type="submission" date="2019-12" db="EMBL/GenBank/DDBJ databases">
        <title>Sequence classification of anaerobic respiratory reductive dehalogenases: First we see many, then we see few.</title>
        <authorList>
            <person name="Molenda O."/>
            <person name="Puentes Jacome L.A."/>
            <person name="Cao X."/>
            <person name="Nesbo C.L."/>
            <person name="Tang S."/>
            <person name="Morson N."/>
            <person name="Patron J."/>
            <person name="Lomheim L."/>
            <person name="Wishart D.S."/>
            <person name="Edwards E.A."/>
        </authorList>
    </citation>
    <scope>NUCLEOTIDE SEQUENCE [LARGE SCALE GENOMIC DNA]</scope>
    <source>
        <strain evidence="9 10">12DCA</strain>
    </source>
</reference>
<dbReference type="PROSITE" id="PS00174">
    <property type="entry name" value="P_GLUCOSE_ISOMERASE_2"/>
    <property type="match status" value="1"/>
</dbReference>
<dbReference type="InterPro" id="IPR035476">
    <property type="entry name" value="SIS_PGI_1"/>
</dbReference>
<gene>
    <name evidence="7" type="primary">pgi</name>
    <name evidence="9" type="ORF">GQ588_13815</name>
</gene>
<dbReference type="UniPathway" id="UPA00109">
    <property type="reaction ID" value="UER00181"/>
</dbReference>
<name>A0A857DMM8_9FIRM</name>
<organism evidence="9 10">
    <name type="scientific">Dehalobacter restrictus</name>
    <dbReference type="NCBI Taxonomy" id="55583"/>
    <lineage>
        <taxon>Bacteria</taxon>
        <taxon>Bacillati</taxon>
        <taxon>Bacillota</taxon>
        <taxon>Clostridia</taxon>
        <taxon>Eubacteriales</taxon>
        <taxon>Desulfitobacteriaceae</taxon>
        <taxon>Dehalobacter</taxon>
    </lineage>
</organism>
<feature type="active site" evidence="7">
    <location>
        <position position="453"/>
    </location>
</feature>
<dbReference type="RefSeq" id="WP_158208601.1">
    <property type="nucleotide sequence ID" value="NZ_CP046996.1"/>
</dbReference>
<dbReference type="CDD" id="cd05016">
    <property type="entry name" value="SIS_PGI_2"/>
    <property type="match status" value="1"/>
</dbReference>
<dbReference type="GO" id="GO:0006096">
    <property type="term" value="P:glycolytic process"/>
    <property type="evidence" value="ECO:0007669"/>
    <property type="project" value="UniProtKB-UniRule"/>
</dbReference>
<dbReference type="SUPFAM" id="SSF53697">
    <property type="entry name" value="SIS domain"/>
    <property type="match status" value="1"/>
</dbReference>
<dbReference type="Gene3D" id="3.40.50.10490">
    <property type="entry name" value="Glucose-6-phosphate isomerase like protein, domain 1"/>
    <property type="match status" value="2"/>
</dbReference>
<dbReference type="GO" id="GO:0097367">
    <property type="term" value="F:carbohydrate derivative binding"/>
    <property type="evidence" value="ECO:0007669"/>
    <property type="project" value="InterPro"/>
</dbReference>
<evidence type="ECO:0000313" key="10">
    <source>
        <dbReference type="Proteomes" id="UP000430508"/>
    </source>
</evidence>
<comment type="similarity">
    <text evidence="2 7 8">Belongs to the GPI family.</text>
</comment>
<evidence type="ECO:0000256" key="7">
    <source>
        <dbReference type="HAMAP-Rule" id="MF_00473"/>
    </source>
</evidence>
<evidence type="ECO:0000313" key="9">
    <source>
        <dbReference type="EMBL" id="QHA01639.1"/>
    </source>
</evidence>
<proteinExistence type="inferred from homology"/>
<dbReference type="InterPro" id="IPR046348">
    <property type="entry name" value="SIS_dom_sf"/>
</dbReference>
<dbReference type="PANTHER" id="PTHR11469">
    <property type="entry name" value="GLUCOSE-6-PHOSPHATE ISOMERASE"/>
    <property type="match status" value="1"/>
</dbReference>
<comment type="subcellular location">
    <subcellularLocation>
        <location evidence="7">Cytoplasm</location>
    </subcellularLocation>
</comment>
<dbReference type="PRINTS" id="PR00662">
    <property type="entry name" value="G6PISOMERASE"/>
</dbReference>
<dbReference type="PROSITE" id="PS51463">
    <property type="entry name" value="P_GLUCOSE_ISOMERASE_3"/>
    <property type="match status" value="1"/>
</dbReference>
<dbReference type="GO" id="GO:0006094">
    <property type="term" value="P:gluconeogenesis"/>
    <property type="evidence" value="ECO:0007669"/>
    <property type="project" value="UniProtKB-UniRule"/>
</dbReference>
<keyword evidence="4 7" id="KW-0324">Glycolysis</keyword>
<sequence>MRSQWQKFREYLYFDDELGIQVDVSRAGFPDTYFNDMKLRLQDMYRQIQALEEGAVANPDEQRMVGHYWLSDPELAPLPEIGAAIKDTLRRIRCFAQDVHAGTICGQKGCPFRNVIVVGIGGSSLGPRFVSEALGKKGDPCSLYFIDNTDPDGMDRIFAKLDAEPDAALTIVISKSGGTVETRNGMEEVRHFYVSRGLDFSRHAVSITQPGSGLDQIRMKEDWLDAFPVWEWVGGRTSVLSAVGLLPLALQGIDICGLLDGAKKCNSLTRNTDTKSNPAALTALAWYVLTGGKGGQQMVILPYKDRLELFPKYLQQLIMESLGKEKDLDGNIVHQGITVLGNKGTSDQHSYIQQLLDGPDNFFVTFIEVLKDRDGDSIKIAEESTSGDYLQAFLLGTRNALSNKGRKSITLTVRDLSPVTIGVLIALYERAVSMYAQLVHINAYHQPAVEMAKKGAREVIQLKNQALRVLRACKPGGLTVEEIALKIEADGSVVDREMLYKILKHLEANRGNRIISQKGGSEFEALYQIASDQQ</sequence>
<evidence type="ECO:0000256" key="6">
    <source>
        <dbReference type="ARBA" id="ARBA00029321"/>
    </source>
</evidence>
<comment type="function">
    <text evidence="7">Catalyzes the reversible isomerization of glucose-6-phosphate to fructose-6-phosphate.</text>
</comment>
<dbReference type="AlphaFoldDB" id="A0A857DMM8"/>
<dbReference type="GO" id="GO:0051156">
    <property type="term" value="P:glucose 6-phosphate metabolic process"/>
    <property type="evidence" value="ECO:0007669"/>
    <property type="project" value="TreeGrafter"/>
</dbReference>
<dbReference type="EMBL" id="CP046996">
    <property type="protein sequence ID" value="QHA01639.1"/>
    <property type="molecule type" value="Genomic_DNA"/>
</dbReference>
<accession>A0A857DMM8</accession>
<dbReference type="InterPro" id="IPR018189">
    <property type="entry name" value="Phosphoglucose_isomerase_CS"/>
</dbReference>
<comment type="pathway">
    <text evidence="1 7 8">Carbohydrate degradation; glycolysis; D-glyceraldehyde 3-phosphate and glycerone phosphate from D-glucose: step 2/4.</text>
</comment>
<dbReference type="InterPro" id="IPR001672">
    <property type="entry name" value="G6P_Isomerase"/>
</dbReference>
<evidence type="ECO:0000256" key="5">
    <source>
        <dbReference type="ARBA" id="ARBA00023235"/>
    </source>
</evidence>
<dbReference type="InterPro" id="IPR035482">
    <property type="entry name" value="SIS_PGI_2"/>
</dbReference>